<evidence type="ECO:0000256" key="1">
    <source>
        <dbReference type="SAM" id="MobiDB-lite"/>
    </source>
</evidence>
<keyword evidence="3" id="KW-1185">Reference proteome</keyword>
<organism evidence="2 3">
    <name type="scientific">Pogonophryne albipinna</name>
    <dbReference type="NCBI Taxonomy" id="1090488"/>
    <lineage>
        <taxon>Eukaryota</taxon>
        <taxon>Metazoa</taxon>
        <taxon>Chordata</taxon>
        <taxon>Craniata</taxon>
        <taxon>Vertebrata</taxon>
        <taxon>Euteleostomi</taxon>
        <taxon>Actinopterygii</taxon>
        <taxon>Neopterygii</taxon>
        <taxon>Teleostei</taxon>
        <taxon>Neoteleostei</taxon>
        <taxon>Acanthomorphata</taxon>
        <taxon>Eupercaria</taxon>
        <taxon>Perciformes</taxon>
        <taxon>Notothenioidei</taxon>
        <taxon>Pogonophryne</taxon>
    </lineage>
</organism>
<evidence type="ECO:0000313" key="3">
    <source>
        <dbReference type="Proteomes" id="UP001219934"/>
    </source>
</evidence>
<dbReference type="EMBL" id="JAPTMU010000012">
    <property type="protein sequence ID" value="KAJ4934668.1"/>
    <property type="molecule type" value="Genomic_DNA"/>
</dbReference>
<comment type="caution">
    <text evidence="2">The sequence shown here is derived from an EMBL/GenBank/DDBJ whole genome shotgun (WGS) entry which is preliminary data.</text>
</comment>
<dbReference type="PANTHER" id="PTHR10773:SF19">
    <property type="match status" value="1"/>
</dbReference>
<proteinExistence type="predicted"/>
<feature type="compositionally biased region" description="Basic and acidic residues" evidence="1">
    <location>
        <begin position="36"/>
        <end position="70"/>
    </location>
</feature>
<reference evidence="2" key="1">
    <citation type="submission" date="2022-11" db="EMBL/GenBank/DDBJ databases">
        <title>Chromosome-level genome of Pogonophryne albipinna.</title>
        <authorList>
            <person name="Jo E."/>
        </authorList>
    </citation>
    <scope>NUCLEOTIDE SEQUENCE</scope>
    <source>
        <strain evidence="2">SGF0006</strain>
        <tissue evidence="2">Muscle</tissue>
    </source>
</reference>
<feature type="compositionally biased region" description="Acidic residues" evidence="1">
    <location>
        <begin position="20"/>
        <end position="35"/>
    </location>
</feature>
<gene>
    <name evidence="2" type="ORF">JOQ06_007453</name>
</gene>
<feature type="region of interest" description="Disordered" evidence="1">
    <location>
        <begin position="1"/>
        <end position="126"/>
    </location>
</feature>
<sequence length="309" mass="35903">MTVDVRKKEMTDTGQRIEEETADEAPADSDPDLWSESEHDDSVLDEDYRPKKDDRPDYDSDADTAQHSEEEAALEAPAVKRHKHPRSHMWKRQVIKEKRLKGESYKNATGQERQPKTMGPPCTSQHCLRSEKRSCELLSEEERTDIFNNFWSMPSWETRKLYIQTLVENVPIKQKKDAQLYLLQPGYCYAWEEHEGSLSSEVFAHLQCKHFESVLDANRNIEKVIVWSDGCGYQNRCCTITNAYLDLAMKHGVTIEQKFLVAGHTQMECDSMHSLIERRTIKDIHTPRDYIVVFGGVEYRRPGHYYGLS</sequence>
<dbReference type="AlphaFoldDB" id="A0AAD6B1Q3"/>
<feature type="compositionally biased region" description="Basic residues" evidence="1">
    <location>
        <begin position="79"/>
        <end position="93"/>
    </location>
</feature>
<accession>A0AAD6B1Q3</accession>
<name>A0AAD6B1Q3_9TELE</name>
<dbReference type="Proteomes" id="UP001219934">
    <property type="component" value="Unassembled WGS sequence"/>
</dbReference>
<feature type="compositionally biased region" description="Basic and acidic residues" evidence="1">
    <location>
        <begin position="1"/>
        <end position="19"/>
    </location>
</feature>
<protein>
    <submittedName>
        <fullName evidence="2">Uncharacterized protein</fullName>
    </submittedName>
</protein>
<feature type="compositionally biased region" description="Basic and acidic residues" evidence="1">
    <location>
        <begin position="94"/>
        <end position="104"/>
    </location>
</feature>
<dbReference type="PANTHER" id="PTHR10773">
    <property type="entry name" value="DNA-DIRECTED RNA POLYMERASES I, II, AND III SUBUNIT RPABC2"/>
    <property type="match status" value="1"/>
</dbReference>
<evidence type="ECO:0000313" key="2">
    <source>
        <dbReference type="EMBL" id="KAJ4934668.1"/>
    </source>
</evidence>